<dbReference type="Gene3D" id="3.40.50.150">
    <property type="entry name" value="Vaccinia Virus protein VP39"/>
    <property type="match status" value="1"/>
</dbReference>
<keyword evidence="2 6" id="KW-0489">Methyltransferase</keyword>
<dbReference type="GO" id="GO:0016430">
    <property type="term" value="F:tRNA (adenine-N6)-methyltransferase activity"/>
    <property type="evidence" value="ECO:0007669"/>
    <property type="project" value="UniProtKB-UniRule"/>
</dbReference>
<accession>A0A5M6DPU2</accession>
<comment type="catalytic activity">
    <reaction evidence="6">
        <text>adenosine(37) in tRNA1(Val) + S-adenosyl-L-methionine = N(6)-methyladenosine(37) in tRNA1(Val) + S-adenosyl-L-homocysteine + H(+)</text>
        <dbReference type="Rhea" id="RHEA:43160"/>
        <dbReference type="Rhea" id="RHEA-COMP:10369"/>
        <dbReference type="Rhea" id="RHEA-COMP:10370"/>
        <dbReference type="ChEBI" id="CHEBI:15378"/>
        <dbReference type="ChEBI" id="CHEBI:57856"/>
        <dbReference type="ChEBI" id="CHEBI:59789"/>
        <dbReference type="ChEBI" id="CHEBI:74411"/>
        <dbReference type="ChEBI" id="CHEBI:74449"/>
        <dbReference type="EC" id="2.1.1.223"/>
    </reaction>
</comment>
<evidence type="ECO:0000256" key="4">
    <source>
        <dbReference type="ARBA" id="ARBA00022691"/>
    </source>
</evidence>
<keyword evidence="1 6" id="KW-0963">Cytoplasm</keyword>
<evidence type="ECO:0000313" key="8">
    <source>
        <dbReference type="EMBL" id="KAA5549537.1"/>
    </source>
</evidence>
<keyword evidence="5 6" id="KW-0819">tRNA processing</keyword>
<dbReference type="Proteomes" id="UP000323426">
    <property type="component" value="Unassembled WGS sequence"/>
</dbReference>
<protein>
    <recommendedName>
        <fullName evidence="6">tRNA1(Val) (adenine(37)-N6)-methyltransferase</fullName>
        <ecNumber evidence="6">2.1.1.223</ecNumber>
    </recommendedName>
    <alternativeName>
        <fullName evidence="6">tRNA m6A37 methyltransferase</fullName>
    </alternativeName>
</protein>
<dbReference type="InterPro" id="IPR029063">
    <property type="entry name" value="SAM-dependent_MTases_sf"/>
</dbReference>
<dbReference type="EC" id="2.1.1.223" evidence="6"/>
<feature type="domain" description="Methyltransferase small" evidence="7">
    <location>
        <begin position="34"/>
        <end position="132"/>
    </location>
</feature>
<evidence type="ECO:0000259" key="7">
    <source>
        <dbReference type="Pfam" id="PF05175"/>
    </source>
</evidence>
<comment type="similarity">
    <text evidence="6">Belongs to the methyltransferase superfamily. tRNA (adenine-N(6)-)-methyltransferase family.</text>
</comment>
<dbReference type="PANTHER" id="PTHR47739:SF1">
    <property type="entry name" value="TRNA1(VAL) (ADENINE(37)-N6)-METHYLTRANSFERASE"/>
    <property type="match status" value="1"/>
</dbReference>
<evidence type="ECO:0000256" key="1">
    <source>
        <dbReference type="ARBA" id="ARBA00022490"/>
    </source>
</evidence>
<dbReference type="Pfam" id="PF05175">
    <property type="entry name" value="MTS"/>
    <property type="match status" value="1"/>
</dbReference>
<dbReference type="PROSITE" id="PS00092">
    <property type="entry name" value="N6_MTASE"/>
    <property type="match status" value="1"/>
</dbReference>
<comment type="caution">
    <text evidence="8">The sequence shown here is derived from an EMBL/GenBank/DDBJ whole genome shotgun (WGS) entry which is preliminary data.</text>
</comment>
<evidence type="ECO:0000256" key="6">
    <source>
        <dbReference type="HAMAP-Rule" id="MF_01872"/>
    </source>
</evidence>
<dbReference type="RefSeq" id="WP_150086638.1">
    <property type="nucleotide sequence ID" value="NZ_VWSF01000001.1"/>
</dbReference>
<reference evidence="8 9" key="1">
    <citation type="submission" date="2019-09" db="EMBL/GenBank/DDBJ databases">
        <title>Genome sequence and assembly of Adhaeribacter sp.</title>
        <authorList>
            <person name="Chhetri G."/>
        </authorList>
    </citation>
    <scope>NUCLEOTIDE SEQUENCE [LARGE SCALE GENOMIC DNA]</scope>
    <source>
        <strain evidence="8 9">DK36</strain>
    </source>
</reference>
<keyword evidence="4 6" id="KW-0949">S-adenosyl-L-methionine</keyword>
<dbReference type="InterPro" id="IPR050210">
    <property type="entry name" value="tRNA_Adenine-N(6)_MTase"/>
</dbReference>
<dbReference type="GO" id="GO:0032259">
    <property type="term" value="P:methylation"/>
    <property type="evidence" value="ECO:0007669"/>
    <property type="project" value="UniProtKB-KW"/>
</dbReference>
<dbReference type="InterPro" id="IPR002052">
    <property type="entry name" value="DNA_methylase_N6_adenine_CS"/>
</dbReference>
<evidence type="ECO:0000313" key="9">
    <source>
        <dbReference type="Proteomes" id="UP000323426"/>
    </source>
</evidence>
<evidence type="ECO:0000256" key="3">
    <source>
        <dbReference type="ARBA" id="ARBA00022679"/>
    </source>
</evidence>
<sequence>MPNDYFKFKQFLVKQDKCAMKVCTDSCILGAYTPVTQAATILDIGTGTGLLALMAAQRSPAQITAIEIDAAAATQAQENINSSPWADRINVYQQSLQEFSATNQQLFNLIICNPPFYAASHLSPDQARNVAMHSQELSLSEIVRFCRRFLSATGKLFILLPPTESRNFASLAQAENLHLISALHIFTFTRGKHIRTIQGFGREQITPVPEENLFIRNINNTYTTAFQELLRDYYLIF</sequence>
<dbReference type="InterPro" id="IPR007848">
    <property type="entry name" value="Small_mtfrase_dom"/>
</dbReference>
<name>A0A5M6DPU2_9BACT</name>
<evidence type="ECO:0000256" key="5">
    <source>
        <dbReference type="ARBA" id="ARBA00022694"/>
    </source>
</evidence>
<dbReference type="GO" id="GO:0003676">
    <property type="term" value="F:nucleic acid binding"/>
    <property type="evidence" value="ECO:0007669"/>
    <property type="project" value="InterPro"/>
</dbReference>
<dbReference type="CDD" id="cd02440">
    <property type="entry name" value="AdoMet_MTases"/>
    <property type="match status" value="1"/>
</dbReference>
<dbReference type="EMBL" id="VWSF01000001">
    <property type="protein sequence ID" value="KAA5549537.1"/>
    <property type="molecule type" value="Genomic_DNA"/>
</dbReference>
<dbReference type="PANTHER" id="PTHR47739">
    <property type="entry name" value="TRNA1(VAL) (ADENINE(37)-N6)-METHYLTRANSFERASE"/>
    <property type="match status" value="1"/>
</dbReference>
<dbReference type="SUPFAM" id="SSF53335">
    <property type="entry name" value="S-adenosyl-L-methionine-dependent methyltransferases"/>
    <property type="match status" value="1"/>
</dbReference>
<dbReference type="GO" id="GO:0005737">
    <property type="term" value="C:cytoplasm"/>
    <property type="evidence" value="ECO:0007669"/>
    <property type="project" value="UniProtKB-SubCell"/>
</dbReference>
<gene>
    <name evidence="8" type="ORF">F0145_02840</name>
</gene>
<organism evidence="8 9">
    <name type="scientific">Adhaeribacter rhizoryzae</name>
    <dbReference type="NCBI Taxonomy" id="2607907"/>
    <lineage>
        <taxon>Bacteria</taxon>
        <taxon>Pseudomonadati</taxon>
        <taxon>Bacteroidota</taxon>
        <taxon>Cytophagia</taxon>
        <taxon>Cytophagales</taxon>
        <taxon>Hymenobacteraceae</taxon>
        <taxon>Adhaeribacter</taxon>
    </lineage>
</organism>
<dbReference type="HAMAP" id="MF_01872">
    <property type="entry name" value="tRNA_methyltr_YfiC"/>
    <property type="match status" value="1"/>
</dbReference>
<keyword evidence="3 6" id="KW-0808">Transferase</keyword>
<evidence type="ECO:0000256" key="2">
    <source>
        <dbReference type="ARBA" id="ARBA00022603"/>
    </source>
</evidence>
<keyword evidence="9" id="KW-1185">Reference proteome</keyword>
<dbReference type="AlphaFoldDB" id="A0A5M6DPU2"/>
<proteinExistence type="inferred from homology"/>
<dbReference type="InterPro" id="IPR022882">
    <property type="entry name" value="tRNA_adenine-N6_MeTrfase"/>
</dbReference>
<comment type="function">
    <text evidence="6">Specifically methylates the adenine in position 37 of tRNA(1)(Val) (anticodon cmo5UAC).</text>
</comment>
<dbReference type="GO" id="GO:0008033">
    <property type="term" value="P:tRNA processing"/>
    <property type="evidence" value="ECO:0007669"/>
    <property type="project" value="UniProtKB-UniRule"/>
</dbReference>
<comment type="subcellular location">
    <subcellularLocation>
        <location evidence="6">Cytoplasm</location>
    </subcellularLocation>
</comment>